<dbReference type="GO" id="GO:0046872">
    <property type="term" value="F:metal ion binding"/>
    <property type="evidence" value="ECO:0007669"/>
    <property type="project" value="UniProtKB-KW"/>
</dbReference>
<dbReference type="PATRIC" id="fig|36861.3.peg.2405"/>
<evidence type="ECO:0000256" key="4">
    <source>
        <dbReference type="ARBA" id="ARBA00022833"/>
    </source>
</evidence>
<dbReference type="Pfam" id="PF01979">
    <property type="entry name" value="Amidohydro_1"/>
    <property type="match status" value="1"/>
</dbReference>
<dbReference type="AlphaFoldDB" id="A0A106BL01"/>
<keyword evidence="3 6" id="KW-0378">Hydrolase</keyword>
<dbReference type="SUPFAM" id="SSF51338">
    <property type="entry name" value="Composite domain of metallo-dependent hydrolases"/>
    <property type="match status" value="1"/>
</dbReference>
<dbReference type="PANTHER" id="PTHR43794">
    <property type="entry name" value="AMINOHYDROLASE SSNA-RELATED"/>
    <property type="match status" value="1"/>
</dbReference>
<dbReference type="Gene3D" id="3.20.20.140">
    <property type="entry name" value="Metal-dependent hydrolases"/>
    <property type="match status" value="1"/>
</dbReference>
<keyword evidence="7" id="KW-1185">Reference proteome</keyword>
<dbReference type="Gene3D" id="2.30.40.10">
    <property type="entry name" value="Urease, subunit C, domain 1"/>
    <property type="match status" value="1"/>
</dbReference>
<evidence type="ECO:0000256" key="1">
    <source>
        <dbReference type="ARBA" id="ARBA00006745"/>
    </source>
</evidence>
<feature type="domain" description="Amidohydrolase-related" evidence="5">
    <location>
        <begin position="61"/>
        <end position="408"/>
    </location>
</feature>
<name>A0A106BL01_THIDE</name>
<evidence type="ECO:0000256" key="2">
    <source>
        <dbReference type="ARBA" id="ARBA00022723"/>
    </source>
</evidence>
<dbReference type="InterPro" id="IPR050287">
    <property type="entry name" value="MTA/SAH_deaminase"/>
</dbReference>
<reference evidence="6 7" key="1">
    <citation type="journal article" date="2015" name="Appl. Environ. Microbiol.">
        <title>Aerobic and Anaerobic Thiosulfate Oxidation by a Cold-Adapted, Subglacial Chemoautotroph.</title>
        <authorList>
            <person name="Harrold Z.R."/>
            <person name="Skidmore M.L."/>
            <person name="Hamilton T.L."/>
            <person name="Desch L."/>
            <person name="Amada K."/>
            <person name="van Gelder W."/>
            <person name="Glover K."/>
            <person name="Roden E.E."/>
            <person name="Boyd E.S."/>
        </authorList>
    </citation>
    <scope>NUCLEOTIDE SEQUENCE [LARGE SCALE GENOMIC DNA]</scope>
    <source>
        <strain evidence="6 7">RG</strain>
    </source>
</reference>
<dbReference type="RefSeq" id="WP_059757716.1">
    <property type="nucleotide sequence ID" value="NZ_LDUG01000036.1"/>
</dbReference>
<evidence type="ECO:0000313" key="6">
    <source>
        <dbReference type="EMBL" id="KVW94404.1"/>
    </source>
</evidence>
<dbReference type="Proteomes" id="UP000064243">
    <property type="component" value="Unassembled WGS sequence"/>
</dbReference>
<dbReference type="NCBIfam" id="NF006549">
    <property type="entry name" value="PRK09045.1"/>
    <property type="match status" value="1"/>
</dbReference>
<gene>
    <name evidence="6" type="ORF">ABW22_13085</name>
</gene>
<dbReference type="InterPro" id="IPR006680">
    <property type="entry name" value="Amidohydro-rel"/>
</dbReference>
<evidence type="ECO:0000256" key="3">
    <source>
        <dbReference type="ARBA" id="ARBA00022801"/>
    </source>
</evidence>
<keyword evidence="4" id="KW-0862">Zinc</keyword>
<sequence length="441" mass="46783">MKAPADLILLPQWVVPVEPDGALADHAVVIQDGRILDVLPAAAAQARYDAAQTVTLPSHALMPGLVNLHGHAAMSLLRGMADDLPLMAWLNEHIWPAEKRLVSEAFVRDGTLLAAAEMLSGGVTCCNDMYFFPQAAGEAFLQAGMRATLGMIVLEFPSAYAVDADDYLAKGLALRDELKDEPLLSFAFAPHAPYTIADATFGRINTLAEQLGLPIHTHIHETADEIHDSLKQYGLRPLERLARLGLLGPNFIGVHAIHVNDAEVELLAQHGCHVAHCPSSGLKLASGIAPVAKLLAAGVNLGFGTDGAASNNRLDLFGEMRLAALLAKGASGDAAALPAAAALKAATLDAARALNLDSRIGSIVPGKRADLVAVDLHALSSQPVFDPVSHLVYVAGREHVTHVWVDGTLKLNNRRLVDLDADDLATRAAYWRSKLIAKGQS</sequence>
<accession>A0A106BL01</accession>
<dbReference type="EMBL" id="LDUG01000036">
    <property type="protein sequence ID" value="KVW94404.1"/>
    <property type="molecule type" value="Genomic_DNA"/>
</dbReference>
<comment type="similarity">
    <text evidence="1">Belongs to the metallo-dependent hydrolases superfamily. ATZ/TRZ family.</text>
</comment>
<dbReference type="GO" id="GO:0019239">
    <property type="term" value="F:deaminase activity"/>
    <property type="evidence" value="ECO:0007669"/>
    <property type="project" value="UniProtKB-ARBA"/>
</dbReference>
<comment type="caution">
    <text evidence="6">The sequence shown here is derived from an EMBL/GenBank/DDBJ whole genome shotgun (WGS) entry which is preliminary data.</text>
</comment>
<dbReference type="PANTHER" id="PTHR43794:SF11">
    <property type="entry name" value="AMIDOHYDROLASE-RELATED DOMAIN-CONTAINING PROTEIN"/>
    <property type="match status" value="1"/>
</dbReference>
<dbReference type="SUPFAM" id="SSF51556">
    <property type="entry name" value="Metallo-dependent hydrolases"/>
    <property type="match status" value="1"/>
</dbReference>
<organism evidence="6 7">
    <name type="scientific">Thiobacillus denitrificans</name>
    <dbReference type="NCBI Taxonomy" id="36861"/>
    <lineage>
        <taxon>Bacteria</taxon>
        <taxon>Pseudomonadati</taxon>
        <taxon>Pseudomonadota</taxon>
        <taxon>Betaproteobacteria</taxon>
        <taxon>Nitrosomonadales</taxon>
        <taxon>Thiobacillaceae</taxon>
        <taxon>Thiobacillus</taxon>
    </lineage>
</organism>
<protein>
    <submittedName>
        <fullName evidence="6">N-ethylammeline chlorohydrolase</fullName>
    </submittedName>
</protein>
<dbReference type="CDD" id="cd01298">
    <property type="entry name" value="ATZ_TRZ_like"/>
    <property type="match status" value="1"/>
</dbReference>
<dbReference type="STRING" id="1123392.GCA_000376425_00394"/>
<evidence type="ECO:0000259" key="5">
    <source>
        <dbReference type="Pfam" id="PF01979"/>
    </source>
</evidence>
<evidence type="ECO:0000313" key="7">
    <source>
        <dbReference type="Proteomes" id="UP000064243"/>
    </source>
</evidence>
<dbReference type="OrthoDB" id="9807210at2"/>
<dbReference type="InterPro" id="IPR032466">
    <property type="entry name" value="Metal_Hydrolase"/>
</dbReference>
<dbReference type="GO" id="GO:0016814">
    <property type="term" value="F:hydrolase activity, acting on carbon-nitrogen (but not peptide) bonds, in cyclic amidines"/>
    <property type="evidence" value="ECO:0007669"/>
    <property type="project" value="UniProtKB-ARBA"/>
</dbReference>
<keyword evidence="2" id="KW-0479">Metal-binding</keyword>
<dbReference type="FunFam" id="3.20.20.140:FF:000014">
    <property type="entry name" value="5-methylthioadenosine/S-adenosylhomocysteine deaminase"/>
    <property type="match status" value="1"/>
</dbReference>
<proteinExistence type="inferred from homology"/>
<dbReference type="InterPro" id="IPR011059">
    <property type="entry name" value="Metal-dep_hydrolase_composite"/>
</dbReference>